<dbReference type="GeneID" id="14691664"/>
<feature type="compositionally biased region" description="Low complexity" evidence="1">
    <location>
        <begin position="293"/>
        <end position="333"/>
    </location>
</feature>
<keyword evidence="2" id="KW-0732">Signal</keyword>
<feature type="compositionally biased region" description="Basic and acidic residues" evidence="1">
    <location>
        <begin position="335"/>
        <end position="344"/>
    </location>
</feature>
<evidence type="ECO:0000313" key="4">
    <source>
        <dbReference type="EMBL" id="GAB65275.1"/>
    </source>
</evidence>
<protein>
    <submittedName>
        <fullName evidence="4">RAD protein</fullName>
    </submittedName>
</protein>
<feature type="compositionally biased region" description="Polar residues" evidence="1">
    <location>
        <begin position="75"/>
        <end position="84"/>
    </location>
</feature>
<evidence type="ECO:0000259" key="3">
    <source>
        <dbReference type="Pfam" id="PF09687"/>
    </source>
</evidence>
<dbReference type="Proteomes" id="UP000006319">
    <property type="component" value="Chromosome 5"/>
</dbReference>
<evidence type="ECO:0000256" key="2">
    <source>
        <dbReference type="SAM" id="SignalP"/>
    </source>
</evidence>
<dbReference type="InterPro" id="IPR044885">
    <property type="entry name" value="PRESA_N_sf"/>
</dbReference>
<dbReference type="InterPro" id="IPR019111">
    <property type="entry name" value="PRESA_N"/>
</dbReference>
<feature type="compositionally biased region" description="Polar residues" evidence="1">
    <location>
        <begin position="44"/>
        <end position="55"/>
    </location>
</feature>
<feature type="chain" id="PRO_5003897521" evidence="2">
    <location>
        <begin position="30"/>
        <end position="368"/>
    </location>
</feature>
<accession>K6UT74</accession>
<dbReference type="PhylomeDB" id="K6UT74"/>
<keyword evidence="5" id="KW-1185">Reference proteome</keyword>
<dbReference type="AlphaFoldDB" id="K6UT74"/>
<dbReference type="KEGG" id="pcy:PCYB_052930"/>
<feature type="signal peptide" evidence="2">
    <location>
        <begin position="1"/>
        <end position="29"/>
    </location>
</feature>
<name>K6UT74_PLACD</name>
<dbReference type="EMBL" id="DF157097">
    <property type="protein sequence ID" value="GAB65275.1"/>
    <property type="molecule type" value="Genomic_DNA"/>
</dbReference>
<dbReference type="Gene3D" id="6.10.280.180">
    <property type="entry name" value="Plasmodium RESA, N-terminal helical domain"/>
    <property type="match status" value="1"/>
</dbReference>
<dbReference type="RefSeq" id="XP_004221222.1">
    <property type="nucleotide sequence ID" value="XM_004221174.1"/>
</dbReference>
<feature type="compositionally biased region" description="Acidic residues" evidence="1">
    <location>
        <begin position="96"/>
        <end position="138"/>
    </location>
</feature>
<organism evidence="4 5">
    <name type="scientific">Plasmodium cynomolgi (strain B)</name>
    <dbReference type="NCBI Taxonomy" id="1120755"/>
    <lineage>
        <taxon>Eukaryota</taxon>
        <taxon>Sar</taxon>
        <taxon>Alveolata</taxon>
        <taxon>Apicomplexa</taxon>
        <taxon>Aconoidasida</taxon>
        <taxon>Haemosporida</taxon>
        <taxon>Plasmodiidae</taxon>
        <taxon>Plasmodium</taxon>
        <taxon>Plasmodium (Plasmodium)</taxon>
    </lineage>
</organism>
<dbReference type="Pfam" id="PF09687">
    <property type="entry name" value="PRESAN"/>
    <property type="match status" value="1"/>
</dbReference>
<dbReference type="VEuPathDB" id="PlasmoDB:PCYB_052930"/>
<sequence>MLTAPRVVFSVFTLMNVVLLNGDLPSGSALSLGGAGLKAPRQLSEVTQDSGAHATSNDVSNSSDDSDCSEEKQSEVPTEATSSSVKKEQVKKTQQDDEEDDDDDDDDDDDEEEEEEEDESNDDDDDDDDDEDDDEDGGIDISGILKEHMFVVPKEKVELLLEECNRIQKSDYERALDNLFGELHDFSIQCRLPKEVKMSLWYECLDDIADDLKEIDEYFDDIYEYNMNADSVVTVSFVYSLTEFLNKWTNTIEQIEKKWCALFAKRAMDYREAVEESMLGKAATESTHEGEVGTSSGNAGTSSGNAGTSSGNAGTSSGNAGTSSGNAGTSSGNVETKDAQKEGIDSQEDTDSQEEVTDSQEDTDSQEE</sequence>
<feature type="compositionally biased region" description="Basic and acidic residues" evidence="1">
    <location>
        <begin position="85"/>
        <end position="95"/>
    </location>
</feature>
<gene>
    <name evidence="4" type="ORF">PCYB_052930</name>
</gene>
<reference evidence="4 5" key="1">
    <citation type="journal article" date="2012" name="Nat. Genet.">
        <title>Plasmodium cynomolgi genome sequences provide insight into Plasmodium vivax and the monkey malaria clade.</title>
        <authorList>
            <person name="Tachibana S."/>
            <person name="Sullivan S.A."/>
            <person name="Kawai S."/>
            <person name="Nakamura S."/>
            <person name="Kim H.R."/>
            <person name="Goto N."/>
            <person name="Arisue N."/>
            <person name="Palacpac N.M.Q."/>
            <person name="Honma H."/>
            <person name="Yagi M."/>
            <person name="Tougan T."/>
            <person name="Katakai Y."/>
            <person name="Kaneko O."/>
            <person name="Mita T."/>
            <person name="Kita K."/>
            <person name="Yasutomi Y."/>
            <person name="Sutton P.L."/>
            <person name="Shakhbatyan R."/>
            <person name="Horii T."/>
            <person name="Yasunaga T."/>
            <person name="Barnwell J.W."/>
            <person name="Escalante A.A."/>
            <person name="Carlton J.M."/>
            <person name="Tanabe K."/>
        </authorList>
    </citation>
    <scope>NUCLEOTIDE SEQUENCE [LARGE SCALE GENOMIC DNA]</scope>
    <source>
        <strain evidence="4 5">B</strain>
    </source>
</reference>
<dbReference type="OrthoDB" id="387557at2759"/>
<feature type="region of interest" description="Disordered" evidence="1">
    <location>
        <begin position="281"/>
        <end position="368"/>
    </location>
</feature>
<evidence type="ECO:0000256" key="1">
    <source>
        <dbReference type="SAM" id="MobiDB-lite"/>
    </source>
</evidence>
<feature type="region of interest" description="Disordered" evidence="1">
    <location>
        <begin position="39"/>
        <end position="144"/>
    </location>
</feature>
<proteinExistence type="predicted"/>
<evidence type="ECO:0000313" key="5">
    <source>
        <dbReference type="Proteomes" id="UP000006319"/>
    </source>
</evidence>
<feature type="compositionally biased region" description="Acidic residues" evidence="1">
    <location>
        <begin position="345"/>
        <end position="368"/>
    </location>
</feature>
<feature type="domain" description="Plasmodium RESA N-terminal" evidence="3">
    <location>
        <begin position="141"/>
        <end position="259"/>
    </location>
</feature>
<dbReference type="OMA" id="KWCALFA"/>